<dbReference type="EMBL" id="JAIWYP010000014">
    <property type="protein sequence ID" value="KAH3710702.1"/>
    <property type="molecule type" value="Genomic_DNA"/>
</dbReference>
<dbReference type="Proteomes" id="UP000828390">
    <property type="component" value="Unassembled WGS sequence"/>
</dbReference>
<evidence type="ECO:0000256" key="1">
    <source>
        <dbReference type="SAM" id="MobiDB-lite"/>
    </source>
</evidence>
<gene>
    <name evidence="2" type="ORF">DPMN_070194</name>
</gene>
<sequence length="84" mass="9660">QRSCEKPKYPLETPLIPTTNQPHMRRERGLNPDRSDETRVYKTPRYSIAEYKVPHITPISLPKISIQQAKAVDDASKALYGVLR</sequence>
<feature type="non-terminal residue" evidence="2">
    <location>
        <position position="84"/>
    </location>
</feature>
<protein>
    <submittedName>
        <fullName evidence="2">Uncharacterized protein</fullName>
    </submittedName>
</protein>
<organism evidence="2 3">
    <name type="scientific">Dreissena polymorpha</name>
    <name type="common">Zebra mussel</name>
    <name type="synonym">Mytilus polymorpha</name>
    <dbReference type="NCBI Taxonomy" id="45954"/>
    <lineage>
        <taxon>Eukaryota</taxon>
        <taxon>Metazoa</taxon>
        <taxon>Spiralia</taxon>
        <taxon>Lophotrochozoa</taxon>
        <taxon>Mollusca</taxon>
        <taxon>Bivalvia</taxon>
        <taxon>Autobranchia</taxon>
        <taxon>Heteroconchia</taxon>
        <taxon>Euheterodonta</taxon>
        <taxon>Imparidentia</taxon>
        <taxon>Neoheterodontei</taxon>
        <taxon>Myida</taxon>
        <taxon>Dreissenoidea</taxon>
        <taxon>Dreissenidae</taxon>
        <taxon>Dreissena</taxon>
    </lineage>
</organism>
<feature type="non-terminal residue" evidence="2">
    <location>
        <position position="1"/>
    </location>
</feature>
<feature type="region of interest" description="Disordered" evidence="1">
    <location>
        <begin position="1"/>
        <end position="37"/>
    </location>
</feature>
<reference evidence="2" key="1">
    <citation type="journal article" date="2019" name="bioRxiv">
        <title>The Genome of the Zebra Mussel, Dreissena polymorpha: A Resource for Invasive Species Research.</title>
        <authorList>
            <person name="McCartney M.A."/>
            <person name="Auch B."/>
            <person name="Kono T."/>
            <person name="Mallez S."/>
            <person name="Zhang Y."/>
            <person name="Obille A."/>
            <person name="Becker A."/>
            <person name="Abrahante J.E."/>
            <person name="Garbe J."/>
            <person name="Badalamenti J.P."/>
            <person name="Herman A."/>
            <person name="Mangelson H."/>
            <person name="Liachko I."/>
            <person name="Sullivan S."/>
            <person name="Sone E.D."/>
            <person name="Koren S."/>
            <person name="Silverstein K.A.T."/>
            <person name="Beckman K.B."/>
            <person name="Gohl D.M."/>
        </authorList>
    </citation>
    <scope>NUCLEOTIDE SEQUENCE</scope>
    <source>
        <strain evidence="2">Duluth1</strain>
        <tissue evidence="2">Whole animal</tissue>
    </source>
</reference>
<reference evidence="2" key="2">
    <citation type="submission" date="2020-11" db="EMBL/GenBank/DDBJ databases">
        <authorList>
            <person name="McCartney M.A."/>
            <person name="Auch B."/>
            <person name="Kono T."/>
            <person name="Mallez S."/>
            <person name="Becker A."/>
            <person name="Gohl D.M."/>
            <person name="Silverstein K.A.T."/>
            <person name="Koren S."/>
            <person name="Bechman K.B."/>
            <person name="Herman A."/>
            <person name="Abrahante J.E."/>
            <person name="Garbe J."/>
        </authorList>
    </citation>
    <scope>NUCLEOTIDE SEQUENCE</scope>
    <source>
        <strain evidence="2">Duluth1</strain>
        <tissue evidence="2">Whole animal</tissue>
    </source>
</reference>
<keyword evidence="3" id="KW-1185">Reference proteome</keyword>
<feature type="compositionally biased region" description="Basic and acidic residues" evidence="1">
    <location>
        <begin position="27"/>
        <end position="37"/>
    </location>
</feature>
<name>A0A9D4BVG8_DREPO</name>
<proteinExistence type="predicted"/>
<comment type="caution">
    <text evidence="2">The sequence shown here is derived from an EMBL/GenBank/DDBJ whole genome shotgun (WGS) entry which is preliminary data.</text>
</comment>
<evidence type="ECO:0000313" key="2">
    <source>
        <dbReference type="EMBL" id="KAH3710702.1"/>
    </source>
</evidence>
<evidence type="ECO:0000313" key="3">
    <source>
        <dbReference type="Proteomes" id="UP000828390"/>
    </source>
</evidence>
<dbReference type="AlphaFoldDB" id="A0A9D4BVG8"/>
<accession>A0A9D4BVG8</accession>